<dbReference type="PANTHER" id="PTHR48081:SF8">
    <property type="entry name" value="ALPHA_BETA HYDROLASE FOLD-3 DOMAIN-CONTAINING PROTEIN-RELATED"/>
    <property type="match status" value="1"/>
</dbReference>
<evidence type="ECO:0000313" key="3">
    <source>
        <dbReference type="EMBL" id="MFC4533412.1"/>
    </source>
</evidence>
<dbReference type="InterPro" id="IPR029058">
    <property type="entry name" value="AB_hydrolase_fold"/>
</dbReference>
<evidence type="ECO:0000313" key="4">
    <source>
        <dbReference type="Proteomes" id="UP001596004"/>
    </source>
</evidence>
<dbReference type="RefSeq" id="WP_380842861.1">
    <property type="nucleotide sequence ID" value="NZ_JBHSFP010000015.1"/>
</dbReference>
<protein>
    <submittedName>
        <fullName evidence="3">Alpha/beta hydrolase fold domain-containing protein</fullName>
    </submittedName>
</protein>
<dbReference type="Pfam" id="PF07859">
    <property type="entry name" value="Abhydrolase_3"/>
    <property type="match status" value="1"/>
</dbReference>
<gene>
    <name evidence="3" type="ORF">ACFO60_21805</name>
</gene>
<dbReference type="PANTHER" id="PTHR48081">
    <property type="entry name" value="AB HYDROLASE SUPERFAMILY PROTEIN C4A8.06C"/>
    <property type="match status" value="1"/>
</dbReference>
<dbReference type="Proteomes" id="UP001596004">
    <property type="component" value="Unassembled WGS sequence"/>
</dbReference>
<organism evidence="3 4">
    <name type="scientific">Sphaerisporangium dianthi</name>
    <dbReference type="NCBI Taxonomy" id="1436120"/>
    <lineage>
        <taxon>Bacteria</taxon>
        <taxon>Bacillati</taxon>
        <taxon>Actinomycetota</taxon>
        <taxon>Actinomycetes</taxon>
        <taxon>Streptosporangiales</taxon>
        <taxon>Streptosporangiaceae</taxon>
        <taxon>Sphaerisporangium</taxon>
    </lineage>
</organism>
<accession>A0ABV9CL03</accession>
<dbReference type="Gene3D" id="3.40.50.1820">
    <property type="entry name" value="alpha/beta hydrolase"/>
    <property type="match status" value="1"/>
</dbReference>
<keyword evidence="1 3" id="KW-0378">Hydrolase</keyword>
<evidence type="ECO:0000256" key="1">
    <source>
        <dbReference type="ARBA" id="ARBA00022801"/>
    </source>
</evidence>
<comment type="caution">
    <text evidence="3">The sequence shown here is derived from an EMBL/GenBank/DDBJ whole genome shotgun (WGS) entry which is preliminary data.</text>
</comment>
<sequence length="324" mass="34450">MPPHPNMDPELAAGLEHAFIPPVDFARMSPGDLPELRRRMAGAFADMPPLTGPGVTTEDRWVPGPDGAPDLRVRIYRPAERRGPQPLPCLYWIHGGGMILGLVEMDDARVAGLVREVGCVAVSVDYRLAPEHPHPAPVEDCYAGLVWTAKNAGELGVDPCRIAVGGGSAGGGLAAGTVLLARDRGTPAVAFQLLLSPMLDDRDATPSAARFEEAVAWNRAANAFGWRMLLGDAAGAEGVPPYAAPARAADLTGLPPAYIDVGELEVFRDECADYARRLVQAEVSTEFHLYPGAFHGFDALVPGAELSRRATAERAAALRRALSR</sequence>
<evidence type="ECO:0000259" key="2">
    <source>
        <dbReference type="Pfam" id="PF07859"/>
    </source>
</evidence>
<reference evidence="4" key="1">
    <citation type="journal article" date="2019" name="Int. J. Syst. Evol. Microbiol.">
        <title>The Global Catalogue of Microorganisms (GCM) 10K type strain sequencing project: providing services to taxonomists for standard genome sequencing and annotation.</title>
        <authorList>
            <consortium name="The Broad Institute Genomics Platform"/>
            <consortium name="The Broad Institute Genome Sequencing Center for Infectious Disease"/>
            <person name="Wu L."/>
            <person name="Ma J."/>
        </authorList>
    </citation>
    <scope>NUCLEOTIDE SEQUENCE [LARGE SCALE GENOMIC DNA]</scope>
    <source>
        <strain evidence="4">CGMCC 4.7132</strain>
    </source>
</reference>
<dbReference type="EMBL" id="JBHSFP010000015">
    <property type="protein sequence ID" value="MFC4533412.1"/>
    <property type="molecule type" value="Genomic_DNA"/>
</dbReference>
<dbReference type="InterPro" id="IPR013094">
    <property type="entry name" value="AB_hydrolase_3"/>
</dbReference>
<dbReference type="GO" id="GO:0016787">
    <property type="term" value="F:hydrolase activity"/>
    <property type="evidence" value="ECO:0007669"/>
    <property type="project" value="UniProtKB-KW"/>
</dbReference>
<name>A0ABV9CL03_9ACTN</name>
<proteinExistence type="predicted"/>
<dbReference type="InterPro" id="IPR050300">
    <property type="entry name" value="GDXG_lipolytic_enzyme"/>
</dbReference>
<keyword evidence="4" id="KW-1185">Reference proteome</keyword>
<dbReference type="SUPFAM" id="SSF53474">
    <property type="entry name" value="alpha/beta-Hydrolases"/>
    <property type="match status" value="1"/>
</dbReference>
<feature type="domain" description="Alpha/beta hydrolase fold-3" evidence="2">
    <location>
        <begin position="91"/>
        <end position="297"/>
    </location>
</feature>